<dbReference type="InterPro" id="IPR000436">
    <property type="entry name" value="Sushi_SCR_CCP_dom"/>
</dbReference>
<keyword evidence="12" id="KW-0325">Glycoprotein</keyword>
<dbReference type="Proteomes" id="UP000613066">
    <property type="component" value="Unassembled WGS sequence"/>
</dbReference>
<dbReference type="GO" id="GO:0004911">
    <property type="term" value="F:interleukin-2 receptor activity"/>
    <property type="evidence" value="ECO:0007669"/>
    <property type="project" value="InterPro"/>
</dbReference>
<comment type="function">
    <text evidence="1">Receptor for interleukin-2. The receptor is involved in the regulation of immune tolerance by controlling regulatory T cells (TREGs) activity. TREGs suppress the activation and expansion of autoreactive T-cells.</text>
</comment>
<dbReference type="InterPro" id="IPR015486">
    <property type="entry name" value="IL-2_rcpt_alpha"/>
</dbReference>
<evidence type="ECO:0000259" key="15">
    <source>
        <dbReference type="PROSITE" id="PS50923"/>
    </source>
</evidence>
<evidence type="ECO:0000313" key="17">
    <source>
        <dbReference type="Proteomes" id="UP000613066"/>
    </source>
</evidence>
<keyword evidence="8" id="KW-1133">Transmembrane helix</keyword>
<evidence type="ECO:0000256" key="8">
    <source>
        <dbReference type="ARBA" id="ARBA00022989"/>
    </source>
</evidence>
<feature type="domain" description="Sushi" evidence="15">
    <location>
        <begin position="1"/>
        <end position="63"/>
    </location>
</feature>
<reference evidence="16" key="1">
    <citation type="submission" date="2019-09" db="EMBL/GenBank/DDBJ databases">
        <title>Bird 10,000 Genomes (B10K) Project - Family phase.</title>
        <authorList>
            <person name="Zhang G."/>
        </authorList>
    </citation>
    <scope>NUCLEOTIDE SEQUENCE</scope>
    <source>
        <strain evidence="16">B10K-DU-001-08</strain>
        <tissue evidence="16">Muscle</tissue>
    </source>
</reference>
<evidence type="ECO:0000256" key="14">
    <source>
        <dbReference type="PROSITE-ProRule" id="PRU00302"/>
    </source>
</evidence>
<evidence type="ECO:0000256" key="11">
    <source>
        <dbReference type="ARBA" id="ARBA00023170"/>
    </source>
</evidence>
<dbReference type="SMART" id="SM00032">
    <property type="entry name" value="CCP"/>
    <property type="match status" value="2"/>
</dbReference>
<organism evidence="16 17">
    <name type="scientific">Penelope pileata</name>
    <dbReference type="NCBI Taxonomy" id="1118817"/>
    <lineage>
        <taxon>Eukaryota</taxon>
        <taxon>Metazoa</taxon>
        <taxon>Chordata</taxon>
        <taxon>Craniata</taxon>
        <taxon>Vertebrata</taxon>
        <taxon>Euteleostomi</taxon>
        <taxon>Archelosauria</taxon>
        <taxon>Archosauria</taxon>
        <taxon>Dinosauria</taxon>
        <taxon>Saurischia</taxon>
        <taxon>Theropoda</taxon>
        <taxon>Coelurosauria</taxon>
        <taxon>Aves</taxon>
        <taxon>Neognathae</taxon>
        <taxon>Galloanserae</taxon>
        <taxon>Galliformes</taxon>
        <taxon>Cracidae</taxon>
        <taxon>Penelope</taxon>
    </lineage>
</organism>
<dbReference type="GO" id="GO:0006954">
    <property type="term" value="P:inflammatory response"/>
    <property type="evidence" value="ECO:0007669"/>
    <property type="project" value="TreeGrafter"/>
</dbReference>
<dbReference type="SUPFAM" id="SSF57535">
    <property type="entry name" value="Complement control module/SCR domain"/>
    <property type="match status" value="2"/>
</dbReference>
<evidence type="ECO:0000256" key="4">
    <source>
        <dbReference type="ARBA" id="ARBA00022692"/>
    </source>
</evidence>
<evidence type="ECO:0000256" key="2">
    <source>
        <dbReference type="ARBA" id="ARBA00004479"/>
    </source>
</evidence>
<dbReference type="GO" id="GO:0002376">
    <property type="term" value="P:immune system process"/>
    <property type="evidence" value="ECO:0007669"/>
    <property type="project" value="UniProtKB-KW"/>
</dbReference>
<evidence type="ECO:0000256" key="3">
    <source>
        <dbReference type="ARBA" id="ARBA00013445"/>
    </source>
</evidence>
<feature type="domain" description="Sushi" evidence="15">
    <location>
        <begin position="99"/>
        <end position="162"/>
    </location>
</feature>
<keyword evidence="5" id="KW-0732">Signal</keyword>
<evidence type="ECO:0000256" key="1">
    <source>
        <dbReference type="ARBA" id="ARBA00002381"/>
    </source>
</evidence>
<feature type="non-terminal residue" evidence="16">
    <location>
        <position position="164"/>
    </location>
</feature>
<accession>A0A851PE64</accession>
<dbReference type="Pfam" id="PF00084">
    <property type="entry name" value="Sushi"/>
    <property type="match status" value="2"/>
</dbReference>
<dbReference type="InterPro" id="IPR035976">
    <property type="entry name" value="Sushi/SCR/CCP_sf"/>
</dbReference>
<dbReference type="GO" id="GO:0016020">
    <property type="term" value="C:membrane"/>
    <property type="evidence" value="ECO:0007669"/>
    <property type="project" value="UniProtKB-SubCell"/>
</dbReference>
<keyword evidence="6" id="KW-0677">Repeat</keyword>
<dbReference type="OrthoDB" id="9944172at2759"/>
<gene>
    <name evidence="16" type="primary">Il2ra</name>
    <name evidence="16" type="ORF">PENPIL_R14741</name>
</gene>
<comment type="caution">
    <text evidence="14">Lacks conserved residue(s) required for the propagation of feature annotation.</text>
</comment>
<dbReference type="PANTHER" id="PTHR10573">
    <property type="entry name" value="INTERLEUKIN-2 RECEPTOR ALPHA CHAIN"/>
    <property type="match status" value="1"/>
</dbReference>
<keyword evidence="9" id="KW-0472">Membrane</keyword>
<evidence type="ECO:0000256" key="13">
    <source>
        <dbReference type="ARBA" id="ARBA00025938"/>
    </source>
</evidence>
<dbReference type="PANTHER" id="PTHR10573:SF0">
    <property type="entry name" value="INTERLEUKIN-2 RECEPTOR SUBUNIT ALPHA"/>
    <property type="match status" value="1"/>
</dbReference>
<dbReference type="AlphaFoldDB" id="A0A851PE64"/>
<protein>
    <recommendedName>
        <fullName evidence="3">Interleukin-2 receptor subunit alpha</fullName>
    </recommendedName>
</protein>
<evidence type="ECO:0000256" key="5">
    <source>
        <dbReference type="ARBA" id="ARBA00022729"/>
    </source>
</evidence>
<sequence length="164" mass="18573">GKCPPLPSDKYGNISAETFPLGTKLYYVCDNGYERRSSQYPGIRCRNISGTASWVYSEFECIEEEILLSKNRTAELNFTQKPARTTQSPAPRKQENIIGFCDEPKTIPHASLGKDNTYLVGQVIHFRCQTGYDKQPPISRTLTCKNWNGEVHWMPLDMQCTNGS</sequence>
<name>A0A851PE64_9GALL</name>
<evidence type="ECO:0000256" key="6">
    <source>
        <dbReference type="ARBA" id="ARBA00022737"/>
    </source>
</evidence>
<dbReference type="PROSITE" id="PS50923">
    <property type="entry name" value="SUSHI"/>
    <property type="match status" value="2"/>
</dbReference>
<comment type="subcellular location">
    <subcellularLocation>
        <location evidence="2">Membrane</location>
        <topology evidence="2">Single-pass type I membrane protein</topology>
    </subcellularLocation>
</comment>
<feature type="non-terminal residue" evidence="16">
    <location>
        <position position="1"/>
    </location>
</feature>
<comment type="subunit">
    <text evidence="13">Non-covalent dimer of an alpha and a beta subunit. IL2R exists in 3 different forms: a high affinity dimer, an intermediate affinity monomer (beta subunit), and a low affinity monomer (alpha subunit). The high and intermediate affinity forms also associate with a gamma subunit.</text>
</comment>
<proteinExistence type="predicted"/>
<dbReference type="CDD" id="cd00033">
    <property type="entry name" value="CCP"/>
    <property type="match status" value="2"/>
</dbReference>
<evidence type="ECO:0000256" key="12">
    <source>
        <dbReference type="ARBA" id="ARBA00023180"/>
    </source>
</evidence>
<keyword evidence="14" id="KW-0768">Sushi</keyword>
<keyword evidence="10 14" id="KW-1015">Disulfide bond</keyword>
<evidence type="ECO:0000256" key="7">
    <source>
        <dbReference type="ARBA" id="ARBA00022859"/>
    </source>
</evidence>
<keyword evidence="17" id="KW-1185">Reference proteome</keyword>
<evidence type="ECO:0000256" key="9">
    <source>
        <dbReference type="ARBA" id="ARBA00023136"/>
    </source>
</evidence>
<evidence type="ECO:0000313" key="16">
    <source>
        <dbReference type="EMBL" id="NXC50347.1"/>
    </source>
</evidence>
<keyword evidence="11" id="KW-0675">Receptor</keyword>
<comment type="caution">
    <text evidence="16">The sequence shown here is derived from an EMBL/GenBank/DDBJ whole genome shotgun (WGS) entry which is preliminary data.</text>
</comment>
<dbReference type="EMBL" id="WBMW01005987">
    <property type="protein sequence ID" value="NXC50347.1"/>
    <property type="molecule type" value="Genomic_DNA"/>
</dbReference>
<keyword evidence="7" id="KW-0391">Immunity</keyword>
<keyword evidence="4" id="KW-0812">Transmembrane</keyword>
<evidence type="ECO:0000256" key="10">
    <source>
        <dbReference type="ARBA" id="ARBA00023157"/>
    </source>
</evidence>
<dbReference type="GO" id="GO:0019976">
    <property type="term" value="F:interleukin-2 binding"/>
    <property type="evidence" value="ECO:0007669"/>
    <property type="project" value="InterPro"/>
</dbReference>
<dbReference type="Gene3D" id="2.10.70.10">
    <property type="entry name" value="Complement Module, domain 1"/>
    <property type="match status" value="2"/>
</dbReference>
<feature type="disulfide bond" evidence="14">
    <location>
        <begin position="101"/>
        <end position="144"/>
    </location>
</feature>